<dbReference type="OrthoDB" id="5984255at2759"/>
<name>A0A4C2AD46_EUMVA</name>
<dbReference type="EMBL" id="BGZK01002911">
    <property type="protein sequence ID" value="GBP97283.1"/>
    <property type="molecule type" value="Genomic_DNA"/>
</dbReference>
<dbReference type="InterPro" id="IPR006578">
    <property type="entry name" value="MADF-dom"/>
</dbReference>
<dbReference type="PANTHER" id="PTHR12243:SF60">
    <property type="entry name" value="SI:CH211-15D5.12-RELATED"/>
    <property type="match status" value="1"/>
</dbReference>
<dbReference type="SMART" id="SM00595">
    <property type="entry name" value="MADF"/>
    <property type="match status" value="1"/>
</dbReference>
<gene>
    <name evidence="3" type="ORF">EVAR_70284_1</name>
</gene>
<sequence length="202" mass="23173">MKDNVEFYVEFIAEVEQNPILNNHTLTDYSNRRITEIIWTKIGEKFNERGDDCKAKWKSIRSAYIRSLNTKFKSGSAAGSKKEYYLAPYLLFLNPFTKNRPQEGNIPITQEDERHIVDSEHESHIEETLNNVPDLTSADEDSLRHEATTAKANSVPSPSLSSSKSSSFPAQTPQPPKYRKHTSEIDKCAIDYFTLKKKETRI</sequence>
<dbReference type="GO" id="GO:0005667">
    <property type="term" value="C:transcription regulator complex"/>
    <property type="evidence" value="ECO:0007669"/>
    <property type="project" value="TreeGrafter"/>
</dbReference>
<evidence type="ECO:0000313" key="3">
    <source>
        <dbReference type="EMBL" id="GBP97283.1"/>
    </source>
</evidence>
<dbReference type="GO" id="GO:0005634">
    <property type="term" value="C:nucleus"/>
    <property type="evidence" value="ECO:0007669"/>
    <property type="project" value="TreeGrafter"/>
</dbReference>
<evidence type="ECO:0000313" key="4">
    <source>
        <dbReference type="Proteomes" id="UP000299102"/>
    </source>
</evidence>
<comment type="caution">
    <text evidence="3">The sequence shown here is derived from an EMBL/GenBank/DDBJ whole genome shotgun (WGS) entry which is preliminary data.</text>
</comment>
<accession>A0A4C2AD46</accession>
<evidence type="ECO:0000256" key="1">
    <source>
        <dbReference type="SAM" id="MobiDB-lite"/>
    </source>
</evidence>
<dbReference type="PANTHER" id="PTHR12243">
    <property type="entry name" value="MADF DOMAIN TRANSCRIPTION FACTOR"/>
    <property type="match status" value="1"/>
</dbReference>
<dbReference type="AlphaFoldDB" id="A0A4C2AD46"/>
<organism evidence="3 4">
    <name type="scientific">Eumeta variegata</name>
    <name type="common">Bagworm moth</name>
    <name type="synonym">Eumeta japonica</name>
    <dbReference type="NCBI Taxonomy" id="151549"/>
    <lineage>
        <taxon>Eukaryota</taxon>
        <taxon>Metazoa</taxon>
        <taxon>Ecdysozoa</taxon>
        <taxon>Arthropoda</taxon>
        <taxon>Hexapoda</taxon>
        <taxon>Insecta</taxon>
        <taxon>Pterygota</taxon>
        <taxon>Neoptera</taxon>
        <taxon>Endopterygota</taxon>
        <taxon>Lepidoptera</taxon>
        <taxon>Glossata</taxon>
        <taxon>Ditrysia</taxon>
        <taxon>Tineoidea</taxon>
        <taxon>Psychidae</taxon>
        <taxon>Oiketicinae</taxon>
        <taxon>Eumeta</taxon>
    </lineage>
</organism>
<proteinExistence type="predicted"/>
<feature type="region of interest" description="Disordered" evidence="1">
    <location>
        <begin position="121"/>
        <end position="183"/>
    </location>
</feature>
<dbReference type="Proteomes" id="UP000299102">
    <property type="component" value="Unassembled WGS sequence"/>
</dbReference>
<feature type="compositionally biased region" description="Low complexity" evidence="1">
    <location>
        <begin position="154"/>
        <end position="169"/>
    </location>
</feature>
<protein>
    <recommendedName>
        <fullName evidence="2">MADF domain-containing protein</fullName>
    </recommendedName>
</protein>
<evidence type="ECO:0000259" key="2">
    <source>
        <dbReference type="PROSITE" id="PS51029"/>
    </source>
</evidence>
<dbReference type="STRING" id="151549.A0A4C2AD46"/>
<dbReference type="Pfam" id="PF10545">
    <property type="entry name" value="MADF_DNA_bdg"/>
    <property type="match status" value="1"/>
</dbReference>
<dbReference type="InterPro" id="IPR039353">
    <property type="entry name" value="TF_Adf1"/>
</dbReference>
<dbReference type="GO" id="GO:0006357">
    <property type="term" value="P:regulation of transcription by RNA polymerase II"/>
    <property type="evidence" value="ECO:0007669"/>
    <property type="project" value="TreeGrafter"/>
</dbReference>
<keyword evidence="4" id="KW-1185">Reference proteome</keyword>
<feature type="domain" description="MADF" evidence="2">
    <location>
        <begin position="10"/>
        <end position="98"/>
    </location>
</feature>
<dbReference type="PROSITE" id="PS51029">
    <property type="entry name" value="MADF"/>
    <property type="match status" value="1"/>
</dbReference>
<reference evidence="3 4" key="1">
    <citation type="journal article" date="2019" name="Commun. Biol.">
        <title>The bagworm genome reveals a unique fibroin gene that provides high tensile strength.</title>
        <authorList>
            <person name="Kono N."/>
            <person name="Nakamura H."/>
            <person name="Ohtoshi R."/>
            <person name="Tomita M."/>
            <person name="Numata K."/>
            <person name="Arakawa K."/>
        </authorList>
    </citation>
    <scope>NUCLEOTIDE SEQUENCE [LARGE SCALE GENOMIC DNA]</scope>
</reference>